<dbReference type="EMBL" id="CVRI01000038">
    <property type="protein sequence ID" value="CRK94303.1"/>
    <property type="molecule type" value="Genomic_DNA"/>
</dbReference>
<sequence>MTLDRMGELNLRVNERIATNRNNIKSDRANVMKSFKSENYPGWCLYPSNVVIVCWLDNVTISSNIVEEFYVFKKNF</sequence>
<dbReference type="AlphaFoldDB" id="A0A1J1I1T5"/>
<evidence type="ECO:0000313" key="1">
    <source>
        <dbReference type="EMBL" id="CRK94303.1"/>
    </source>
</evidence>
<proteinExistence type="predicted"/>
<evidence type="ECO:0000313" key="2">
    <source>
        <dbReference type="Proteomes" id="UP000183832"/>
    </source>
</evidence>
<accession>A0A1J1I1T5</accession>
<dbReference type="Proteomes" id="UP000183832">
    <property type="component" value="Unassembled WGS sequence"/>
</dbReference>
<protein>
    <submittedName>
        <fullName evidence="1">CLUMA_CG007818, isoform A</fullName>
    </submittedName>
</protein>
<name>A0A1J1I1T5_9DIPT</name>
<gene>
    <name evidence="1" type="ORF">CLUMA_CG007818</name>
</gene>
<keyword evidence="2" id="KW-1185">Reference proteome</keyword>
<reference evidence="1 2" key="1">
    <citation type="submission" date="2015-04" db="EMBL/GenBank/DDBJ databases">
        <authorList>
            <person name="Syromyatnikov M.Y."/>
            <person name="Popov V.N."/>
        </authorList>
    </citation>
    <scope>NUCLEOTIDE SEQUENCE [LARGE SCALE GENOMIC DNA]</scope>
</reference>
<organism evidence="1 2">
    <name type="scientific">Clunio marinus</name>
    <dbReference type="NCBI Taxonomy" id="568069"/>
    <lineage>
        <taxon>Eukaryota</taxon>
        <taxon>Metazoa</taxon>
        <taxon>Ecdysozoa</taxon>
        <taxon>Arthropoda</taxon>
        <taxon>Hexapoda</taxon>
        <taxon>Insecta</taxon>
        <taxon>Pterygota</taxon>
        <taxon>Neoptera</taxon>
        <taxon>Endopterygota</taxon>
        <taxon>Diptera</taxon>
        <taxon>Nematocera</taxon>
        <taxon>Chironomoidea</taxon>
        <taxon>Chironomidae</taxon>
        <taxon>Clunio</taxon>
    </lineage>
</organism>